<accession>A0A7H0HKG5</accession>
<dbReference type="GO" id="GO:0043565">
    <property type="term" value="F:sequence-specific DNA binding"/>
    <property type="evidence" value="ECO:0007669"/>
    <property type="project" value="TreeGrafter"/>
</dbReference>
<dbReference type="InterPro" id="IPR036390">
    <property type="entry name" value="WH_DNA-bd_sf"/>
</dbReference>
<dbReference type="PANTHER" id="PTHR30427:SF1">
    <property type="entry name" value="TRANSCRIPTIONAL ACTIVATOR PROTEIN LYSR"/>
    <property type="match status" value="1"/>
</dbReference>
<comment type="similarity">
    <text evidence="1">Belongs to the LysR transcriptional regulatory family.</text>
</comment>
<dbReference type="Gene3D" id="3.40.190.290">
    <property type="match status" value="1"/>
</dbReference>
<evidence type="ECO:0000256" key="3">
    <source>
        <dbReference type="ARBA" id="ARBA00023125"/>
    </source>
</evidence>
<dbReference type="GO" id="GO:0003700">
    <property type="term" value="F:DNA-binding transcription factor activity"/>
    <property type="evidence" value="ECO:0007669"/>
    <property type="project" value="InterPro"/>
</dbReference>
<keyword evidence="2" id="KW-0805">Transcription regulation</keyword>
<dbReference type="InterPro" id="IPR005119">
    <property type="entry name" value="LysR_subst-bd"/>
</dbReference>
<sequence length="301" mass="32464">MRLRHIEVFNAIMLTGSVSAAARLINVTQPAVSRILAHAELQMGFALFHRVKGRLVPTREAQTLYPHVERLFAQLDDVQRLAASLKSDQREGELHILTVLALSYEVLPRALRAFRALHPGVVVTIEALHSPQIVSALVLQEADVGFVFSAVAHPSLTQEHLVDGCMVCVAPRGMLAPELVARGQVHLADLAHTPIVRLEVSDPIGTMVNHACREADVGLQAIYTVQTYHAALALAHHGHAVAVVDACTAASADRSKVDVLELLPRIAVPVQALRPASRPGSLLADAMTLCMRQAVEQTLAA</sequence>
<dbReference type="InterPro" id="IPR000847">
    <property type="entry name" value="LysR_HTH_N"/>
</dbReference>
<dbReference type="Proteomes" id="UP000516057">
    <property type="component" value="Chromosome"/>
</dbReference>
<protein>
    <submittedName>
        <fullName evidence="6">LysR family transcriptional regulator</fullName>
    </submittedName>
</protein>
<evidence type="ECO:0000259" key="5">
    <source>
        <dbReference type="PROSITE" id="PS50931"/>
    </source>
</evidence>
<organism evidence="6 7">
    <name type="scientific">Paenacidovorax monticola</name>
    <dbReference type="NCBI Taxonomy" id="1926868"/>
    <lineage>
        <taxon>Bacteria</taxon>
        <taxon>Pseudomonadati</taxon>
        <taxon>Pseudomonadota</taxon>
        <taxon>Betaproteobacteria</taxon>
        <taxon>Burkholderiales</taxon>
        <taxon>Comamonadaceae</taxon>
        <taxon>Paenacidovorax</taxon>
    </lineage>
</organism>
<evidence type="ECO:0000256" key="1">
    <source>
        <dbReference type="ARBA" id="ARBA00009437"/>
    </source>
</evidence>
<gene>
    <name evidence="6" type="ORF">H9L24_10000</name>
</gene>
<keyword evidence="3" id="KW-0238">DNA-binding</keyword>
<keyword evidence="7" id="KW-1185">Reference proteome</keyword>
<dbReference type="Pfam" id="PF03466">
    <property type="entry name" value="LysR_substrate"/>
    <property type="match status" value="1"/>
</dbReference>
<dbReference type="PANTHER" id="PTHR30427">
    <property type="entry name" value="TRANSCRIPTIONAL ACTIVATOR PROTEIN LYSR"/>
    <property type="match status" value="1"/>
</dbReference>
<evidence type="ECO:0000313" key="6">
    <source>
        <dbReference type="EMBL" id="QNP61031.1"/>
    </source>
</evidence>
<dbReference type="SUPFAM" id="SSF53850">
    <property type="entry name" value="Periplasmic binding protein-like II"/>
    <property type="match status" value="1"/>
</dbReference>
<dbReference type="InterPro" id="IPR036388">
    <property type="entry name" value="WH-like_DNA-bd_sf"/>
</dbReference>
<proteinExistence type="inferred from homology"/>
<keyword evidence="4" id="KW-0804">Transcription</keyword>
<dbReference type="AlphaFoldDB" id="A0A7H0HKG5"/>
<dbReference type="PROSITE" id="PS50931">
    <property type="entry name" value="HTH_LYSR"/>
    <property type="match status" value="1"/>
</dbReference>
<dbReference type="Pfam" id="PF00126">
    <property type="entry name" value="HTH_1"/>
    <property type="match status" value="1"/>
</dbReference>
<dbReference type="GO" id="GO:0009089">
    <property type="term" value="P:lysine biosynthetic process via diaminopimelate"/>
    <property type="evidence" value="ECO:0007669"/>
    <property type="project" value="TreeGrafter"/>
</dbReference>
<evidence type="ECO:0000256" key="4">
    <source>
        <dbReference type="ARBA" id="ARBA00023163"/>
    </source>
</evidence>
<dbReference type="RefSeq" id="WP_187738008.1">
    <property type="nucleotide sequence ID" value="NZ_CP060790.1"/>
</dbReference>
<evidence type="ECO:0000313" key="7">
    <source>
        <dbReference type="Proteomes" id="UP000516057"/>
    </source>
</evidence>
<name>A0A7H0HKG5_9BURK</name>
<dbReference type="GO" id="GO:0010628">
    <property type="term" value="P:positive regulation of gene expression"/>
    <property type="evidence" value="ECO:0007669"/>
    <property type="project" value="TreeGrafter"/>
</dbReference>
<dbReference type="EMBL" id="CP060790">
    <property type="protein sequence ID" value="QNP61031.1"/>
    <property type="molecule type" value="Genomic_DNA"/>
</dbReference>
<reference evidence="6 7" key="1">
    <citation type="submission" date="2020-08" db="EMBL/GenBank/DDBJ databases">
        <title>Genome sequence of Acidovorax monticola KACC 19171T.</title>
        <authorList>
            <person name="Hyun D.-W."/>
            <person name="Bae J.-W."/>
        </authorList>
    </citation>
    <scope>NUCLEOTIDE SEQUENCE [LARGE SCALE GENOMIC DNA]</scope>
    <source>
        <strain evidence="6 7">KACC 19171</strain>
    </source>
</reference>
<dbReference type="Gene3D" id="1.10.10.10">
    <property type="entry name" value="Winged helix-like DNA-binding domain superfamily/Winged helix DNA-binding domain"/>
    <property type="match status" value="1"/>
</dbReference>
<dbReference type="KEGG" id="amon:H9L24_10000"/>
<evidence type="ECO:0000256" key="2">
    <source>
        <dbReference type="ARBA" id="ARBA00023015"/>
    </source>
</evidence>
<dbReference type="SUPFAM" id="SSF46785">
    <property type="entry name" value="Winged helix' DNA-binding domain"/>
    <property type="match status" value="1"/>
</dbReference>
<feature type="domain" description="HTH lysR-type" evidence="5">
    <location>
        <begin position="1"/>
        <end position="58"/>
    </location>
</feature>